<dbReference type="Proteomes" id="UP000270296">
    <property type="component" value="Unassembled WGS sequence"/>
</dbReference>
<dbReference type="SUPFAM" id="SSF55103">
    <property type="entry name" value="FAD-linked oxidases, C-terminal domain"/>
    <property type="match status" value="1"/>
</dbReference>
<keyword evidence="7 9" id="KW-1133">Transmembrane helix</keyword>
<keyword evidence="12" id="KW-1185">Reference proteome</keyword>
<organism evidence="13">
    <name type="scientific">Soboliphyme baturini</name>
    <dbReference type="NCBI Taxonomy" id="241478"/>
    <lineage>
        <taxon>Eukaryota</taxon>
        <taxon>Metazoa</taxon>
        <taxon>Ecdysozoa</taxon>
        <taxon>Nematoda</taxon>
        <taxon>Enoplea</taxon>
        <taxon>Dorylaimia</taxon>
        <taxon>Dioctophymatida</taxon>
        <taxon>Dioctophymatoidea</taxon>
        <taxon>Soboliphymatidae</taxon>
        <taxon>Soboliphyme</taxon>
    </lineage>
</organism>
<dbReference type="InterPro" id="IPR053219">
    <property type="entry name" value="GPCR_Dmsr-1"/>
</dbReference>
<feature type="transmembrane region" description="Helical" evidence="9">
    <location>
        <begin position="257"/>
        <end position="280"/>
    </location>
</feature>
<feature type="transmembrane region" description="Helical" evidence="9">
    <location>
        <begin position="117"/>
        <end position="142"/>
    </location>
</feature>
<gene>
    <name evidence="11" type="ORF">SBAD_LOCUS5679</name>
</gene>
<reference evidence="11 12" key="2">
    <citation type="submission" date="2018-11" db="EMBL/GenBank/DDBJ databases">
        <authorList>
            <consortium name="Pathogen Informatics"/>
        </authorList>
    </citation>
    <scope>NUCLEOTIDE SEQUENCE [LARGE SCALE GENOMIC DNA]</scope>
</reference>
<dbReference type="Pfam" id="PF02913">
    <property type="entry name" value="FAD-oxidase_C"/>
    <property type="match status" value="1"/>
</dbReference>
<dbReference type="CDD" id="cd14978">
    <property type="entry name" value="7tmA_FMRFamide_R-like"/>
    <property type="match status" value="1"/>
</dbReference>
<feature type="transmembrane region" description="Helical" evidence="9">
    <location>
        <begin position="41"/>
        <end position="62"/>
    </location>
</feature>
<dbReference type="InterPro" id="IPR019427">
    <property type="entry name" value="7TM_GPCR_serpentine_rcpt_Srw"/>
</dbReference>
<sequence length="404" mass="45602">MGKTDFGGLLCQFGSVQLPNSSHVYDSLTQFNSAYHRLHPYISVTVCVFGMTLNVLNLVVLTRHSLIKHSINNVLTAMAVCDLVVMSSYLALTIQAFTGSFRYSASAMYKLAVFVLFHSNTSVICHATSIWLTVVLATIRVSTLARSLQGSTVHWDIPTVRRITVLVFLCVLILDVPTMVHVMYFTSVSVLGTQNNCFVLKLAFWSNGIIFKIIPCILLTFFIGVLLCILSEARHRSNRLCSLNSVRHHNFSCRDHITWMLITLLLSFLFTQLPQGLLLIGTGLYNHEFRSKVYNKLGELMDLFSLLNSAISFFIYCIMSQRFRQTFWHIFLPHCLRKHKLNFLPLQTLALSVDGTCTGEHGVGIDKKSYLEAEFGTDTLQVMKTLKRALDPNGILNPGKIFDW</sequence>
<proteinExistence type="inferred from homology"/>
<accession>A0A183IPY2</accession>
<dbReference type="OrthoDB" id="5864054at2759"/>
<dbReference type="FunFam" id="1.10.45.10:FF:000001">
    <property type="entry name" value="D-lactate dehydrogenase mitochondrial"/>
    <property type="match status" value="1"/>
</dbReference>
<evidence type="ECO:0000256" key="6">
    <source>
        <dbReference type="ARBA" id="ARBA00022827"/>
    </source>
</evidence>
<protein>
    <submittedName>
        <fullName evidence="13">G_PROTEIN_RECEP_F1_2 domain-containing protein</fullName>
    </submittedName>
</protein>
<dbReference type="GO" id="GO:0050660">
    <property type="term" value="F:flavin adenine dinucleotide binding"/>
    <property type="evidence" value="ECO:0007669"/>
    <property type="project" value="InterPro"/>
</dbReference>
<dbReference type="InterPro" id="IPR004113">
    <property type="entry name" value="FAD-bd_oxidored_4_C"/>
</dbReference>
<dbReference type="GO" id="GO:0003824">
    <property type="term" value="F:catalytic activity"/>
    <property type="evidence" value="ECO:0007669"/>
    <property type="project" value="InterPro"/>
</dbReference>
<dbReference type="PROSITE" id="PS50262">
    <property type="entry name" value="G_PROTEIN_RECEP_F1_2"/>
    <property type="match status" value="1"/>
</dbReference>
<feature type="transmembrane region" description="Helical" evidence="9">
    <location>
        <begin position="300"/>
        <end position="319"/>
    </location>
</feature>
<dbReference type="InterPro" id="IPR016164">
    <property type="entry name" value="FAD-linked_Oxase-like_C"/>
</dbReference>
<dbReference type="PANTHER" id="PTHR46273:SF4">
    <property type="entry name" value="AT19640P"/>
    <property type="match status" value="1"/>
</dbReference>
<dbReference type="GO" id="GO:0008528">
    <property type="term" value="F:G protein-coupled peptide receptor activity"/>
    <property type="evidence" value="ECO:0007669"/>
    <property type="project" value="InterPro"/>
</dbReference>
<name>A0A183IPY2_9BILA</name>
<comment type="subcellular location">
    <subcellularLocation>
        <location evidence="2">Membrane</location>
    </subcellularLocation>
</comment>
<evidence type="ECO:0000259" key="10">
    <source>
        <dbReference type="PROSITE" id="PS50262"/>
    </source>
</evidence>
<evidence type="ECO:0000256" key="7">
    <source>
        <dbReference type="ARBA" id="ARBA00022989"/>
    </source>
</evidence>
<feature type="transmembrane region" description="Helical" evidence="9">
    <location>
        <begin position="74"/>
        <end position="97"/>
    </location>
</feature>
<feature type="transmembrane region" description="Helical" evidence="9">
    <location>
        <begin position="163"/>
        <end position="184"/>
    </location>
</feature>
<evidence type="ECO:0000313" key="12">
    <source>
        <dbReference type="Proteomes" id="UP000270296"/>
    </source>
</evidence>
<evidence type="ECO:0000256" key="2">
    <source>
        <dbReference type="ARBA" id="ARBA00004370"/>
    </source>
</evidence>
<evidence type="ECO:0000256" key="4">
    <source>
        <dbReference type="ARBA" id="ARBA00022630"/>
    </source>
</evidence>
<evidence type="ECO:0000256" key="3">
    <source>
        <dbReference type="ARBA" id="ARBA00008000"/>
    </source>
</evidence>
<dbReference type="InterPro" id="IPR016171">
    <property type="entry name" value="Vanillyl_alc_oxidase_C-sub2"/>
</dbReference>
<dbReference type="SUPFAM" id="SSF81321">
    <property type="entry name" value="Family A G protein-coupled receptor-like"/>
    <property type="match status" value="1"/>
</dbReference>
<keyword evidence="6" id="KW-0274">FAD</keyword>
<keyword evidence="5 9" id="KW-0812">Transmembrane</keyword>
<dbReference type="InterPro" id="IPR017452">
    <property type="entry name" value="GPCR_Rhodpsn_7TM"/>
</dbReference>
<dbReference type="Pfam" id="PF10324">
    <property type="entry name" value="7TM_GPCR_Srw"/>
    <property type="match status" value="1"/>
</dbReference>
<dbReference type="GO" id="GO:0005886">
    <property type="term" value="C:plasma membrane"/>
    <property type="evidence" value="ECO:0007669"/>
    <property type="project" value="TreeGrafter"/>
</dbReference>
<dbReference type="Gene3D" id="1.10.45.10">
    <property type="entry name" value="Vanillyl-alcohol Oxidase, Chain A, domain 4"/>
    <property type="match status" value="1"/>
</dbReference>
<evidence type="ECO:0000256" key="9">
    <source>
        <dbReference type="SAM" id="Phobius"/>
    </source>
</evidence>
<keyword evidence="8 9" id="KW-0472">Membrane</keyword>
<comment type="cofactor">
    <cofactor evidence="1">
        <name>FAD</name>
        <dbReference type="ChEBI" id="CHEBI:57692"/>
    </cofactor>
</comment>
<dbReference type="EMBL" id="UZAM01009166">
    <property type="protein sequence ID" value="VDP07979.1"/>
    <property type="molecule type" value="Genomic_DNA"/>
</dbReference>
<evidence type="ECO:0000256" key="1">
    <source>
        <dbReference type="ARBA" id="ARBA00001974"/>
    </source>
</evidence>
<evidence type="ECO:0000256" key="8">
    <source>
        <dbReference type="ARBA" id="ARBA00023136"/>
    </source>
</evidence>
<reference evidence="13" key="1">
    <citation type="submission" date="2016-06" db="UniProtKB">
        <authorList>
            <consortium name="WormBaseParasite"/>
        </authorList>
    </citation>
    <scope>IDENTIFICATION</scope>
</reference>
<keyword evidence="4" id="KW-0285">Flavoprotein</keyword>
<evidence type="ECO:0000313" key="13">
    <source>
        <dbReference type="WBParaSite" id="SBAD_0000590401-mRNA-1"/>
    </source>
</evidence>
<dbReference type="WBParaSite" id="SBAD_0000590401-mRNA-1">
    <property type="protein sequence ID" value="SBAD_0000590401-mRNA-1"/>
    <property type="gene ID" value="SBAD_0000590401"/>
</dbReference>
<evidence type="ECO:0000256" key="5">
    <source>
        <dbReference type="ARBA" id="ARBA00022692"/>
    </source>
</evidence>
<comment type="similarity">
    <text evidence="3">Belongs to the FAD-binding oxidoreductase/transferase type 4 family.</text>
</comment>
<feature type="domain" description="G-protein coupled receptors family 1 profile" evidence="10">
    <location>
        <begin position="53"/>
        <end position="316"/>
    </location>
</feature>
<feature type="transmembrane region" description="Helical" evidence="9">
    <location>
        <begin position="204"/>
        <end position="230"/>
    </location>
</feature>
<dbReference type="Gene3D" id="1.20.1070.10">
    <property type="entry name" value="Rhodopsin 7-helix transmembrane proteins"/>
    <property type="match status" value="1"/>
</dbReference>
<dbReference type="AlphaFoldDB" id="A0A183IPY2"/>
<dbReference type="PANTHER" id="PTHR46273">
    <property type="entry name" value="MYOSUPPRESSIN RECEPTOR 1, ISOFORM B-RELATED"/>
    <property type="match status" value="1"/>
</dbReference>
<evidence type="ECO:0000313" key="11">
    <source>
        <dbReference type="EMBL" id="VDP07979.1"/>
    </source>
</evidence>